<evidence type="ECO:0000259" key="28">
    <source>
        <dbReference type="Pfam" id="PF07953"/>
    </source>
</evidence>
<evidence type="ECO:0000256" key="4">
    <source>
        <dbReference type="ARBA" id="ARBA00022488"/>
    </source>
</evidence>
<comment type="subcellular location">
    <subcellularLocation>
        <location evidence="20">Host cytoplasm</location>
        <location evidence="20">Host cytosol</location>
    </subcellularLocation>
    <subcellularLocation>
        <location evidence="23">Host cytoplasmic vesicle</location>
        <location evidence="23">Host secretory vesicle</location>
        <location evidence="23">Host synaptic vesicle membrane</location>
        <topology evidence="23">Multi-pass membrane protein</topology>
    </subcellularLocation>
    <subcellularLocation>
        <location evidence="22">Host synapse</location>
        <location evidence="22">Host presynaptic cell membrane</location>
    </subcellularLocation>
    <subcellularLocation>
        <location evidence="2">Secreted</location>
    </subcellularLocation>
</comment>
<evidence type="ECO:0000256" key="21">
    <source>
        <dbReference type="ARBA" id="ARBA00051887"/>
    </source>
</evidence>
<evidence type="ECO:0000256" key="20">
    <source>
        <dbReference type="ARBA" id="ARBA00023586"/>
    </source>
</evidence>
<dbReference type="Gene3D" id="2.80.10.50">
    <property type="match status" value="1"/>
</dbReference>
<keyword evidence="8" id="KW-0645">Protease</keyword>
<evidence type="ECO:0000256" key="13">
    <source>
        <dbReference type="ARBA" id="ARBA00022870"/>
    </source>
</evidence>
<evidence type="ECO:0000256" key="15">
    <source>
        <dbReference type="ARBA" id="ARBA00023049"/>
    </source>
</evidence>
<evidence type="ECO:0000256" key="1">
    <source>
        <dbReference type="ARBA" id="ARBA00001947"/>
    </source>
</evidence>
<evidence type="ECO:0000256" key="5">
    <source>
        <dbReference type="ARBA" id="ARBA00022511"/>
    </source>
</evidence>
<dbReference type="Gene3D" id="3.90.1240.10">
    <property type="entry name" value="Metalloproteases ('zincins'), catalytic domain like"/>
    <property type="match status" value="1"/>
</dbReference>
<evidence type="ECO:0000256" key="6">
    <source>
        <dbReference type="ARBA" id="ARBA00022525"/>
    </source>
</evidence>
<evidence type="ECO:0000313" key="29">
    <source>
        <dbReference type="EMBL" id="AQA28591.1"/>
    </source>
</evidence>
<keyword evidence="10" id="KW-0479">Metal-binding</keyword>
<evidence type="ECO:0000256" key="10">
    <source>
        <dbReference type="ARBA" id="ARBA00022723"/>
    </source>
</evidence>
<dbReference type="GO" id="GO:0044161">
    <property type="term" value="C:host cell cytoplasmic vesicle"/>
    <property type="evidence" value="ECO:0007669"/>
    <property type="project" value="UniProtKB-SubCell"/>
</dbReference>
<dbReference type="CDD" id="cd23393">
    <property type="entry name" value="Toxin_R_bind_C_BoNTF"/>
    <property type="match status" value="1"/>
</dbReference>
<dbReference type="SUPFAM" id="SSF50386">
    <property type="entry name" value="STI-like"/>
    <property type="match status" value="1"/>
</dbReference>
<dbReference type="Pfam" id="PF07952">
    <property type="entry name" value="Toxin_trans"/>
    <property type="match status" value="1"/>
</dbReference>
<keyword evidence="5" id="KW-1032">Host cell membrane</keyword>
<dbReference type="SUPFAM" id="SSF58091">
    <property type="entry name" value="Clostridium neurotoxins, 'coiled-coil' domain"/>
    <property type="match status" value="1"/>
</dbReference>
<dbReference type="GO" id="GO:0044164">
    <property type="term" value="C:host cell cytosol"/>
    <property type="evidence" value="ECO:0007669"/>
    <property type="project" value="UniProtKB-SubCell"/>
</dbReference>
<dbReference type="InterPro" id="IPR011065">
    <property type="entry name" value="Kunitz_inhibitor_STI-like_sf"/>
</dbReference>
<keyword evidence="19" id="KW-1035">Host cytoplasm</keyword>
<keyword evidence="4" id="KW-1036">Host cytoplasmic vesicle</keyword>
<evidence type="ECO:0000259" key="25">
    <source>
        <dbReference type="Pfam" id="PF01742"/>
    </source>
</evidence>
<feature type="domain" description="Clostridium neurotoxin receptor binding N-terminal" evidence="28">
    <location>
        <begin position="889"/>
        <end position="1086"/>
    </location>
</feature>
<dbReference type="GO" id="GO:0008289">
    <property type="term" value="F:lipid binding"/>
    <property type="evidence" value="ECO:0007669"/>
    <property type="project" value="UniProtKB-KW"/>
</dbReference>
<evidence type="ECO:0000256" key="11">
    <source>
        <dbReference type="ARBA" id="ARBA00022801"/>
    </source>
</evidence>
<evidence type="ECO:0000259" key="27">
    <source>
        <dbReference type="Pfam" id="PF07952"/>
    </source>
</evidence>
<keyword evidence="15" id="KW-0482">Metalloprotease</keyword>
<comment type="similarity">
    <text evidence="3">Belongs to the peptidase M27 family.</text>
</comment>
<protein>
    <submittedName>
        <fullName evidence="29">Botulinum neurotoxin type F9</fullName>
        <ecNumber evidence="29">3.4.24.69</ecNumber>
    </submittedName>
</protein>
<dbReference type="PRINTS" id="PR00760">
    <property type="entry name" value="BONTOXILYSIN"/>
</dbReference>
<dbReference type="EMBL" id="KX671959">
    <property type="protein sequence ID" value="AQA28591.1"/>
    <property type="molecule type" value="Genomic_DNA"/>
</dbReference>
<keyword evidence="17" id="KW-0472">Membrane</keyword>
<dbReference type="InterPro" id="IPR000395">
    <property type="entry name" value="Bot/tetX_LC"/>
</dbReference>
<dbReference type="EC" id="3.4.24.69" evidence="29"/>
<evidence type="ECO:0000256" key="7">
    <source>
        <dbReference type="ARBA" id="ARBA00022656"/>
    </source>
</evidence>
<keyword evidence="6" id="KW-0964">Secreted</keyword>
<dbReference type="GO" id="GO:0004222">
    <property type="term" value="F:metalloendopeptidase activity"/>
    <property type="evidence" value="ECO:0007669"/>
    <property type="project" value="UniProtKB-EC"/>
</dbReference>
<evidence type="ECO:0000256" key="22">
    <source>
        <dbReference type="ARBA" id="ARBA00060505"/>
    </source>
</evidence>
<evidence type="ECO:0000259" key="26">
    <source>
        <dbReference type="Pfam" id="PF07951"/>
    </source>
</evidence>
<keyword evidence="12" id="KW-0862">Zinc</keyword>
<evidence type="ECO:0000256" key="8">
    <source>
        <dbReference type="ARBA" id="ARBA00022670"/>
    </source>
</evidence>
<evidence type="ECO:0000256" key="24">
    <source>
        <dbReference type="ARBA" id="ARBA00084105"/>
    </source>
</evidence>
<dbReference type="SUPFAM" id="SSF55486">
    <property type="entry name" value="Metalloproteases ('zincins'), catalytic domain"/>
    <property type="match status" value="1"/>
</dbReference>
<feature type="domain" description="Botulinum/Tetanus toxin catalytic chain" evidence="25">
    <location>
        <begin position="16"/>
        <end position="420"/>
    </location>
</feature>
<evidence type="ECO:0000256" key="18">
    <source>
        <dbReference type="ARBA" id="ARBA00023157"/>
    </source>
</evidence>
<dbReference type="InterPro" id="IPR013320">
    <property type="entry name" value="ConA-like_dom_sf"/>
</dbReference>
<comment type="cofactor">
    <cofactor evidence="1">
        <name>Zn(2+)</name>
        <dbReference type="ChEBI" id="CHEBI:29105"/>
    </cofactor>
</comment>
<dbReference type="InterPro" id="IPR013104">
    <property type="entry name" value="Toxin_rcpt-bd_C"/>
</dbReference>
<dbReference type="GO" id="GO:0090729">
    <property type="term" value="F:toxin activity"/>
    <property type="evidence" value="ECO:0007669"/>
    <property type="project" value="UniProtKB-KW"/>
</dbReference>
<dbReference type="Gene3D" id="1.20.1120.10">
    <property type="entry name" value="Clostridium botulinum neurotoxin b, 'coiled-coil' domain"/>
    <property type="match status" value="1"/>
</dbReference>
<dbReference type="SUPFAM" id="SSF49899">
    <property type="entry name" value="Concanavalin A-like lectins/glucanases"/>
    <property type="match status" value="1"/>
</dbReference>
<evidence type="ECO:0000256" key="16">
    <source>
        <dbReference type="ARBA" id="ARBA00023121"/>
    </source>
</evidence>
<organism evidence="29">
    <name type="scientific">Clostridium botulinum</name>
    <dbReference type="NCBI Taxonomy" id="1491"/>
    <lineage>
        <taxon>Bacteria</taxon>
        <taxon>Bacillati</taxon>
        <taxon>Bacillota</taxon>
        <taxon>Clostridia</taxon>
        <taxon>Eubacteriales</taxon>
        <taxon>Clostridiaceae</taxon>
        <taxon>Clostridium</taxon>
    </lineage>
</organism>
<evidence type="ECO:0000256" key="9">
    <source>
        <dbReference type="ARBA" id="ARBA00022699"/>
    </source>
</evidence>
<keyword evidence="16" id="KW-0446">Lipid-binding</keyword>
<feature type="domain" description="Clostridium neurotoxin receptor-binding C-terminal" evidence="26">
    <location>
        <begin position="1095"/>
        <end position="1291"/>
    </location>
</feature>
<dbReference type="Pfam" id="PF07953">
    <property type="entry name" value="Toxin_R_bind_N"/>
    <property type="match status" value="1"/>
</dbReference>
<keyword evidence="13" id="KW-1043">Host membrane</keyword>
<dbReference type="GO" id="GO:0008270">
    <property type="term" value="F:zinc ion binding"/>
    <property type="evidence" value="ECO:0007669"/>
    <property type="project" value="InterPro"/>
</dbReference>
<evidence type="ECO:0000256" key="19">
    <source>
        <dbReference type="ARBA" id="ARBA00023200"/>
    </source>
</evidence>
<keyword evidence="7" id="KW-0800">Toxin</keyword>
<proteinExistence type="inferred from homology"/>
<dbReference type="Gene3D" id="2.60.120.200">
    <property type="match status" value="1"/>
</dbReference>
<dbReference type="Pfam" id="PF07951">
    <property type="entry name" value="Toxin_R_bind_C"/>
    <property type="match status" value="1"/>
</dbReference>
<evidence type="ECO:0000256" key="2">
    <source>
        <dbReference type="ARBA" id="ARBA00004613"/>
    </source>
</evidence>
<reference evidence="29" key="1">
    <citation type="submission" date="2016-08" db="EMBL/GenBank/DDBJ databases">
        <title>Botulinum neurotoxin F subtypes cleaving the VAMP-2 Q58-K59 peptide bond exhibit unique catalytic properties and substrate specificities.</title>
        <authorList>
            <person name="Sikorra S."/>
            <person name="Skiba M."/>
            <person name="Dorner M.B."/>
            <person name="Weisemann J."/>
            <person name="Weil M."/>
            <person name="Valdezate S."/>
            <person name="Davletov B."/>
            <person name="Rummel A."/>
            <person name="Dorner B.G."/>
            <person name="Binz T."/>
        </authorList>
    </citation>
    <scope>NUCLEOTIDE SEQUENCE</scope>
    <source>
        <strain evidence="29">H078-01</strain>
    </source>
</reference>
<keyword evidence="24" id="KW-1051">Host synapse</keyword>
<evidence type="ECO:0000256" key="17">
    <source>
        <dbReference type="ARBA" id="ARBA00023136"/>
    </source>
</evidence>
<keyword evidence="18" id="KW-1015">Disulfide bond</keyword>
<evidence type="ECO:0000256" key="3">
    <source>
        <dbReference type="ARBA" id="ARBA00007113"/>
    </source>
</evidence>
<dbReference type="InterPro" id="IPR012928">
    <property type="entry name" value="Toxin_rcpt-bd_N"/>
</dbReference>
<dbReference type="GO" id="GO:0006508">
    <property type="term" value="P:proteolysis"/>
    <property type="evidence" value="ECO:0007669"/>
    <property type="project" value="UniProtKB-KW"/>
</dbReference>
<dbReference type="Pfam" id="PF01742">
    <property type="entry name" value="Peptidase_M27"/>
    <property type="match status" value="1"/>
</dbReference>
<keyword evidence="14" id="KW-0843">Virulence</keyword>
<evidence type="ECO:0000256" key="14">
    <source>
        <dbReference type="ARBA" id="ARBA00023026"/>
    </source>
</evidence>
<dbReference type="FunFam" id="2.60.120.200:FF:000184">
    <property type="entry name" value="Botulinum neurotoxin type A"/>
    <property type="match status" value="1"/>
</dbReference>
<name>A0A1P8YWK9_CLOBO</name>
<gene>
    <name evidence="29" type="primary">bont</name>
    <name evidence="29" type="synonym">F9</name>
</gene>
<comment type="catalytic activity">
    <reaction evidence="21">
        <text>Limited hydrolysis of proteins of the neuroexocytosis apparatus, synaptobrevins, SNAP25 or syntaxin. No detected action on small molecule substrates.</text>
        <dbReference type="EC" id="3.4.24.69"/>
    </reaction>
</comment>
<accession>A0A1P8YWK9</accession>
<evidence type="ECO:0000256" key="12">
    <source>
        <dbReference type="ARBA" id="ARBA00022833"/>
    </source>
</evidence>
<keyword evidence="11 29" id="KW-0378">Hydrolase</keyword>
<dbReference type="InterPro" id="IPR036248">
    <property type="entry name" value="Clostridium_toxin_transloc"/>
</dbReference>
<evidence type="ECO:0000256" key="23">
    <source>
        <dbReference type="ARBA" id="ARBA00060506"/>
    </source>
</evidence>
<dbReference type="GO" id="GO:0008320">
    <property type="term" value="F:protein transmembrane transporter activity"/>
    <property type="evidence" value="ECO:0007669"/>
    <property type="project" value="InterPro"/>
</dbReference>
<dbReference type="InterPro" id="IPR012500">
    <property type="entry name" value="Toxin_trans"/>
</dbReference>
<dbReference type="GO" id="GO:0044231">
    <property type="term" value="C:host cell presynaptic membrane"/>
    <property type="evidence" value="ECO:0007669"/>
    <property type="project" value="UniProtKB-SubCell"/>
</dbReference>
<sequence>MDIERSIGGIFMPFEINSFNYDDPVNDETILYMQKPYEGKSKKYYKAFEIMPNVWIMPERDTIGTEPSDFQVPVSLKNGSSAYYDPNYLTTDAEKDRYLKIMIKLFNRINSNPAGEVLLREISKARPYLGDEHTPINEFFPVNVTTSVNIKFSDDVKSSIILNLLVLGAGPDIFKVFCSSLARSIDSGEFYQPSNHGFGSINILTFSPEYEHIFNDISGGDHNSIESFIADPAISLAHELIHALHGLYGAKAVTYKETIEAKRGPLMIAEKPIRVEEFLTFGGKDLNIITSAMKEKIYNNLLDNYEKIATRLSNVNTAPSGYDINKYKDIFQWKYGLDENADGSYTVNKNKFNEIYKKLYSFTEIDLANKFKVKCRNTYFIEYGFVKVPDLLDDDIYTVSEGFNIDNLAVNNRGQNINLNPKIIGSIPDEGLVEKIVKFCKNILPRKDTKAPPQLCIRVNNKELFFVASESSYNESDINTPKEIDHTTNLNNNYRNNLDEVILDYNSETIPQISNQTLNTLVQDNSYVPKYDSNGTSEIEEYNVVDLNVFFYLHAQKVPEGETNISLTSSIDTALLEKSKVYTFFSSEFIDTINESVNAALFIDWINKVIRDFTTEATQKSTVDKIADISLIVPYVGLALNIVIDAEKGNFQEAFELLGAGILLEFVPEVTIPVILVFTIKSYIDSYENKNKAIKAINNALIEREAKWKEIYSWIVSNWLTKINTQFNKRKEQMYQALQNQVDAIKTAIEYKYNNYTSDEKNRLESEYNINNIEEELNKKVSLAMKNIERFMTESSISYLMKLINEAKVGKLKKYDRHVKSDLLDYILYHKLILGEHTQELNDLVINTLNSSIPFELSSYTNDKILIIYFNRLYKKIKDSSILDMRYENNKFIDISGYGSNISINGNLYIYSTNRNQFTIYSKKLSEVNIAQNNDIIYNSRYQNFSISFWVRIPKYYRPMNSNEEYTIINCMGNNNSGWKISLKNLGDCEIIWTLQDTSGNKKNLTFRYTQLGGISDYINKWIFVTITNNRLGNSRIYINGNLIVEKSISNLGDIHVSDNILFKIVGCNDTMYVSIRYFKVFNTELDKTEIETLYSNEPDPSILKDYWGNYLLYNKKYYLFNLLRKDKYITRNSDILNINQQRGVTRNPLIFSTYKLYEGVEVIIRKNGPIDISNTDNFVRKNDLAYINVVYHDVEYRLYADISITKPEKIIKLIRTSNPNDSLGQIIVMDSIGNNCTMNFQNNNGDNIGLLGFHSDNLVASSWYYNNIRRNTSSNGCFWSFISKEYGWQEC</sequence>
<feature type="domain" description="Clostridium neurotoxin translocation" evidence="27">
    <location>
        <begin position="549"/>
        <end position="859"/>
    </location>
</feature>
<keyword evidence="9 29" id="KW-0528">Neurotoxin</keyword>
<dbReference type="FunFam" id="3.90.1240.10:FF:000001">
    <property type="entry name" value="Botulinum neurotoxin type B"/>
    <property type="match status" value="1"/>
</dbReference>
<dbReference type="BRENDA" id="3.4.24.69">
    <property type="organism ID" value="1462"/>
</dbReference>
<dbReference type="GO" id="GO:0005576">
    <property type="term" value="C:extracellular region"/>
    <property type="evidence" value="ECO:0007669"/>
    <property type="project" value="UniProtKB-SubCell"/>
</dbReference>